<name>A0A7R9QK51_9ACAR</name>
<accession>A0A7R9QK51</accession>
<gene>
    <name evidence="1" type="ORF">OSB1V03_LOCUS21987</name>
</gene>
<dbReference type="Proteomes" id="UP000759131">
    <property type="component" value="Unassembled WGS sequence"/>
</dbReference>
<dbReference type="EMBL" id="CAJPIZ010043843">
    <property type="protein sequence ID" value="CAG2122041.1"/>
    <property type="molecule type" value="Genomic_DNA"/>
</dbReference>
<evidence type="ECO:0000313" key="1">
    <source>
        <dbReference type="EMBL" id="CAD7648556.1"/>
    </source>
</evidence>
<dbReference type="AlphaFoldDB" id="A0A7R9QK51"/>
<protein>
    <submittedName>
        <fullName evidence="1">Uncharacterized protein</fullName>
    </submittedName>
</protein>
<proteinExistence type="predicted"/>
<keyword evidence="2" id="KW-1185">Reference proteome</keyword>
<sequence>MKIVSFVLIVSSVAFTVLFISKLYDRIDALQTAINDLSNSGNGIPQELHSIHSRMKLLDTNISAIKADVFRAFDSIANLTQEVKQMKSQLNKIADSVEAAPAIRQLPKELQDLQKVVAEMGSRLTTNDNEIKTMKDKQNADQTRSDSIADDLSAIHGNITELYETVDRNGNGSASEARVDHNANQLSQLADNVNHLQQFYKQLINWK</sequence>
<organism evidence="1">
    <name type="scientific">Medioppia subpectinata</name>
    <dbReference type="NCBI Taxonomy" id="1979941"/>
    <lineage>
        <taxon>Eukaryota</taxon>
        <taxon>Metazoa</taxon>
        <taxon>Ecdysozoa</taxon>
        <taxon>Arthropoda</taxon>
        <taxon>Chelicerata</taxon>
        <taxon>Arachnida</taxon>
        <taxon>Acari</taxon>
        <taxon>Acariformes</taxon>
        <taxon>Sarcoptiformes</taxon>
        <taxon>Oribatida</taxon>
        <taxon>Brachypylina</taxon>
        <taxon>Oppioidea</taxon>
        <taxon>Oppiidae</taxon>
        <taxon>Medioppia</taxon>
    </lineage>
</organism>
<reference evidence="1" key="1">
    <citation type="submission" date="2020-11" db="EMBL/GenBank/DDBJ databases">
        <authorList>
            <person name="Tran Van P."/>
        </authorList>
    </citation>
    <scope>NUCLEOTIDE SEQUENCE</scope>
</reference>
<dbReference type="Gene3D" id="1.10.287.1490">
    <property type="match status" value="1"/>
</dbReference>
<dbReference type="OrthoDB" id="6513903at2759"/>
<feature type="non-terminal residue" evidence="1">
    <location>
        <position position="1"/>
    </location>
</feature>
<evidence type="ECO:0000313" key="2">
    <source>
        <dbReference type="Proteomes" id="UP000759131"/>
    </source>
</evidence>
<dbReference type="EMBL" id="OC898418">
    <property type="protein sequence ID" value="CAD7648556.1"/>
    <property type="molecule type" value="Genomic_DNA"/>
</dbReference>